<dbReference type="PANTHER" id="PTHR40788:SF2">
    <property type="entry name" value="CLR5 DOMAIN-CONTAINING PROTEIN"/>
    <property type="match status" value="1"/>
</dbReference>
<protein>
    <submittedName>
        <fullName evidence="1">Uncharacterized protein</fullName>
    </submittedName>
</protein>
<dbReference type="OrthoDB" id="3665689at2759"/>
<evidence type="ECO:0000313" key="1">
    <source>
        <dbReference type="EMBL" id="KAJ4347251.1"/>
    </source>
</evidence>
<sequence length="289" mass="34316">MALEALLEDLYWGAEDAPWPDDAVRHQSLQLAEEIFEDYTRLHEIVIRHEPILRKRWEKRPQARRRELLLRLWPDMPDSHRPDFGGIADQKQVHFQNFQSGLLPDRILWPYLNLEDLTEAKALLMLLNSRSRNLPTMFTATEHERSVFLEYYLAKAVCLRPKHECMVLDKWDKDKYGTVVFFLRSPQPPPRFCYKLDSKTCNGLSQRDYEEHLKEFRDELRRNVTESGLSDKGHNVLLGFFNLYLQRRILDFLVHFCEEVLHDHAQASLTDDRFAIEPEPPALFENEEI</sequence>
<organism evidence="1 2">
    <name type="scientific">Didymosphaeria variabile</name>
    <dbReference type="NCBI Taxonomy" id="1932322"/>
    <lineage>
        <taxon>Eukaryota</taxon>
        <taxon>Fungi</taxon>
        <taxon>Dikarya</taxon>
        <taxon>Ascomycota</taxon>
        <taxon>Pezizomycotina</taxon>
        <taxon>Dothideomycetes</taxon>
        <taxon>Pleosporomycetidae</taxon>
        <taxon>Pleosporales</taxon>
        <taxon>Massarineae</taxon>
        <taxon>Didymosphaeriaceae</taxon>
        <taxon>Didymosphaeria</taxon>
    </lineage>
</organism>
<gene>
    <name evidence="1" type="ORF">N0V89_011191</name>
</gene>
<dbReference type="Proteomes" id="UP001140513">
    <property type="component" value="Unassembled WGS sequence"/>
</dbReference>
<accession>A0A9W8XER5</accession>
<comment type="caution">
    <text evidence="1">The sequence shown here is derived from an EMBL/GenBank/DDBJ whole genome shotgun (WGS) entry which is preliminary data.</text>
</comment>
<reference evidence="1" key="1">
    <citation type="submission" date="2022-10" db="EMBL/GenBank/DDBJ databases">
        <title>Tapping the CABI collections for fungal endophytes: first genome assemblies for Collariella, Neodidymelliopsis, Ascochyta clinopodiicola, Didymella pomorum, Didymosphaeria variabile, Neocosmospora piperis and Neocucurbitaria cava.</title>
        <authorList>
            <person name="Hill R."/>
        </authorList>
    </citation>
    <scope>NUCLEOTIDE SEQUENCE</scope>
    <source>
        <strain evidence="1">IMI 356815</strain>
    </source>
</reference>
<name>A0A9W8XER5_9PLEO</name>
<dbReference type="PANTHER" id="PTHR40788">
    <property type="entry name" value="CLR5 DOMAIN-CONTAINING PROTEIN-RELATED"/>
    <property type="match status" value="1"/>
</dbReference>
<dbReference type="EMBL" id="JAPEUX010000008">
    <property type="protein sequence ID" value="KAJ4347251.1"/>
    <property type="molecule type" value="Genomic_DNA"/>
</dbReference>
<dbReference type="AlphaFoldDB" id="A0A9W8XER5"/>
<proteinExistence type="predicted"/>
<keyword evidence="2" id="KW-1185">Reference proteome</keyword>
<dbReference type="RefSeq" id="XP_056067051.1">
    <property type="nucleotide sequence ID" value="XM_056219924.1"/>
</dbReference>
<dbReference type="GeneID" id="80914721"/>
<evidence type="ECO:0000313" key="2">
    <source>
        <dbReference type="Proteomes" id="UP001140513"/>
    </source>
</evidence>